<dbReference type="EMBL" id="CP007014">
    <property type="protein sequence ID" value="AHG43583.1"/>
    <property type="molecule type" value="Genomic_DNA"/>
</dbReference>
<organism evidence="1 2">
    <name type="scientific">Pseudomonas syringae CC1557</name>
    <dbReference type="NCBI Taxonomy" id="1357279"/>
    <lineage>
        <taxon>Bacteria</taxon>
        <taxon>Pseudomonadati</taxon>
        <taxon>Pseudomonadota</taxon>
        <taxon>Gammaproteobacteria</taxon>
        <taxon>Pseudomonadales</taxon>
        <taxon>Pseudomonadaceae</taxon>
        <taxon>Pseudomonas</taxon>
        <taxon>Pseudomonas syringae</taxon>
    </lineage>
</organism>
<dbReference type="Proteomes" id="UP000019089">
    <property type="component" value="Chromosome"/>
</dbReference>
<proteinExistence type="predicted"/>
<dbReference type="HOGENOM" id="CLU_3383377_0_0_6"/>
<accession>W0N2S1</accession>
<dbReference type="KEGG" id="psyr:N018_12445"/>
<sequence length="33" mass="3951">MAEYSDQHWVAKWILEYLEIVFGTSVANRCIDY</sequence>
<protein>
    <submittedName>
        <fullName evidence="1">Uncharacterized protein</fullName>
    </submittedName>
</protein>
<dbReference type="AlphaFoldDB" id="W0N2S1"/>
<evidence type="ECO:0000313" key="2">
    <source>
        <dbReference type="Proteomes" id="UP000019089"/>
    </source>
</evidence>
<name>W0N2S1_PSESX</name>
<evidence type="ECO:0000313" key="1">
    <source>
        <dbReference type="EMBL" id="AHG43583.1"/>
    </source>
</evidence>
<reference evidence="1 2" key="1">
    <citation type="submission" date="2013-12" db="EMBL/GenBank/DDBJ databases">
        <title>Interactions Between Genome Architecture and Virulence Genes in Pseudomonas syringae, strain CC1557 as a model.</title>
        <authorList>
            <person name="Baltrus D."/>
            <person name="Hockett K."/>
            <person name="Karlsrud E."/>
            <person name="Dougherty K."/>
            <person name="Nishimura M."/>
        </authorList>
    </citation>
    <scope>NUCLEOTIDE SEQUENCE [LARGE SCALE GENOMIC DNA]</scope>
    <source>
        <strain evidence="1 2">CC1557</strain>
    </source>
</reference>
<gene>
    <name evidence="1" type="ORF">N018_12445</name>
</gene>